<keyword evidence="2" id="KW-1185">Reference proteome</keyword>
<sequence length="101" mass="11276">MLPGSSAMLFSQFLNNKATNIDSGDKSANESSINEFSNDSNDSKNDKNLNQLTVNEFPIASFFQTCNWKENRVNSNSHQHGGKRIKVQVALVARRKETANK</sequence>
<reference evidence="1" key="1">
    <citation type="submission" date="2021-06" db="EMBL/GenBank/DDBJ databases">
        <authorList>
            <person name="Kallberg Y."/>
            <person name="Tangrot J."/>
            <person name="Rosling A."/>
        </authorList>
    </citation>
    <scope>NUCLEOTIDE SEQUENCE</scope>
    <source>
        <strain evidence="1">IL203A</strain>
    </source>
</reference>
<evidence type="ECO:0000313" key="2">
    <source>
        <dbReference type="Proteomes" id="UP000789702"/>
    </source>
</evidence>
<evidence type="ECO:0000313" key="1">
    <source>
        <dbReference type="EMBL" id="CAG8625224.1"/>
    </source>
</evidence>
<accession>A0ACA9N8L2</accession>
<comment type="caution">
    <text evidence="1">The sequence shown here is derived from an EMBL/GenBank/DDBJ whole genome shotgun (WGS) entry which is preliminary data.</text>
</comment>
<dbReference type="EMBL" id="CAJVPU010012630">
    <property type="protein sequence ID" value="CAG8625224.1"/>
    <property type="molecule type" value="Genomic_DNA"/>
</dbReference>
<organism evidence="1 2">
    <name type="scientific">Dentiscutata heterogama</name>
    <dbReference type="NCBI Taxonomy" id="1316150"/>
    <lineage>
        <taxon>Eukaryota</taxon>
        <taxon>Fungi</taxon>
        <taxon>Fungi incertae sedis</taxon>
        <taxon>Mucoromycota</taxon>
        <taxon>Glomeromycotina</taxon>
        <taxon>Glomeromycetes</taxon>
        <taxon>Diversisporales</taxon>
        <taxon>Gigasporaceae</taxon>
        <taxon>Dentiscutata</taxon>
    </lineage>
</organism>
<proteinExistence type="predicted"/>
<protein>
    <submittedName>
        <fullName evidence="1">9917_t:CDS:1</fullName>
    </submittedName>
</protein>
<gene>
    <name evidence="1" type="ORF">DHETER_LOCUS8178</name>
</gene>
<feature type="non-terminal residue" evidence="1">
    <location>
        <position position="101"/>
    </location>
</feature>
<name>A0ACA9N8L2_9GLOM</name>
<dbReference type="Proteomes" id="UP000789702">
    <property type="component" value="Unassembled WGS sequence"/>
</dbReference>